<name>A0A2P7YKP2_9ASCO</name>
<comment type="caution">
    <text evidence="1">The sequence shown here is derived from an EMBL/GenBank/DDBJ whole genome shotgun (WGS) entry which is preliminary data.</text>
</comment>
<keyword evidence="2" id="KW-1185">Reference proteome</keyword>
<dbReference type="Proteomes" id="UP000241107">
    <property type="component" value="Unassembled WGS sequence"/>
</dbReference>
<evidence type="ECO:0000313" key="2">
    <source>
        <dbReference type="Proteomes" id="UP000241107"/>
    </source>
</evidence>
<dbReference type="EMBL" id="PYFQ01000011">
    <property type="protein sequence ID" value="PSK36539.1"/>
    <property type="molecule type" value="Genomic_DNA"/>
</dbReference>
<dbReference type="AlphaFoldDB" id="A0A2P7YKP2"/>
<dbReference type="GeneID" id="36567400"/>
<reference evidence="1 2" key="1">
    <citation type="submission" date="2018-03" db="EMBL/GenBank/DDBJ databases">
        <title>Candida pseudohaemulonii genome assembly and annotation.</title>
        <authorList>
            <person name="Munoz J.F."/>
            <person name="Gade L.G."/>
            <person name="Chow N.A."/>
            <person name="Litvintseva A.P."/>
            <person name="Loparev V.N."/>
            <person name="Cuomo C.A."/>
        </authorList>
    </citation>
    <scope>NUCLEOTIDE SEQUENCE [LARGE SCALE GENOMIC DNA]</scope>
    <source>
        <strain evidence="1 2">B12108</strain>
    </source>
</reference>
<sequence length="128" mass="14200">MTVKTPETGVPDGEVYQYEACMAGCMDLPGRGKDKIALLYVQSDKLYTFGSRYENAKEVLEALGSDITSDIAESDWTDVDLSNGYYPGWDDDEVINNDNATTVQTNSHTVYPTLGPQYYLGYIDGCLR</sequence>
<gene>
    <name evidence="1" type="ORF">C7M61_004012</name>
</gene>
<dbReference type="VEuPathDB" id="FungiDB:C7M61_004012"/>
<dbReference type="RefSeq" id="XP_024712644.1">
    <property type="nucleotide sequence ID" value="XM_024859342.1"/>
</dbReference>
<organism evidence="1 2">
    <name type="scientific">Candidozyma pseudohaemuli</name>
    <dbReference type="NCBI Taxonomy" id="418784"/>
    <lineage>
        <taxon>Eukaryota</taxon>
        <taxon>Fungi</taxon>
        <taxon>Dikarya</taxon>
        <taxon>Ascomycota</taxon>
        <taxon>Saccharomycotina</taxon>
        <taxon>Pichiomycetes</taxon>
        <taxon>Metschnikowiaceae</taxon>
        <taxon>Candidozyma</taxon>
    </lineage>
</organism>
<protein>
    <submittedName>
        <fullName evidence="1">Uncharacterized protein</fullName>
    </submittedName>
</protein>
<evidence type="ECO:0000313" key="1">
    <source>
        <dbReference type="EMBL" id="PSK36539.1"/>
    </source>
</evidence>
<proteinExistence type="predicted"/>
<accession>A0A2P7YKP2</accession>